<keyword evidence="2" id="KW-0812">Transmembrane</keyword>
<accession>A0ABQ4HN66</accession>
<keyword evidence="5" id="KW-1185">Reference proteome</keyword>
<evidence type="ECO:0000256" key="2">
    <source>
        <dbReference type="SAM" id="Phobius"/>
    </source>
</evidence>
<evidence type="ECO:0000259" key="3">
    <source>
        <dbReference type="Pfam" id="PF03372"/>
    </source>
</evidence>
<evidence type="ECO:0000313" key="4">
    <source>
        <dbReference type="EMBL" id="GIJ07091.1"/>
    </source>
</evidence>
<feature type="transmembrane region" description="Helical" evidence="2">
    <location>
        <begin position="110"/>
        <end position="129"/>
    </location>
</feature>
<feature type="transmembrane region" description="Helical" evidence="2">
    <location>
        <begin position="80"/>
        <end position="103"/>
    </location>
</feature>
<dbReference type="SUPFAM" id="SSF56219">
    <property type="entry name" value="DNase I-like"/>
    <property type="match status" value="1"/>
</dbReference>
<dbReference type="InterPro" id="IPR036691">
    <property type="entry name" value="Endo/exonu/phosph_ase_sf"/>
</dbReference>
<keyword evidence="2" id="KW-1133">Transmembrane helix</keyword>
<keyword evidence="2" id="KW-0472">Membrane</keyword>
<reference evidence="4 5" key="1">
    <citation type="submission" date="2021-01" db="EMBL/GenBank/DDBJ databases">
        <title>Whole genome shotgun sequence of Verrucosispora andamanensis NBRC 109075.</title>
        <authorList>
            <person name="Komaki H."/>
            <person name="Tamura T."/>
        </authorList>
    </citation>
    <scope>NUCLEOTIDE SEQUENCE [LARGE SCALE GENOMIC DNA]</scope>
    <source>
        <strain evidence="4 5">NBRC 109075</strain>
    </source>
</reference>
<evidence type="ECO:0000256" key="1">
    <source>
        <dbReference type="SAM" id="MobiDB-lite"/>
    </source>
</evidence>
<organism evidence="4 5">
    <name type="scientific">Micromonospora andamanensis</name>
    <dbReference type="NCBI Taxonomy" id="1287068"/>
    <lineage>
        <taxon>Bacteria</taxon>
        <taxon>Bacillati</taxon>
        <taxon>Actinomycetota</taxon>
        <taxon>Actinomycetes</taxon>
        <taxon>Micromonosporales</taxon>
        <taxon>Micromonosporaceae</taxon>
        <taxon>Micromonospora</taxon>
    </lineage>
</organism>
<dbReference type="Pfam" id="PF03372">
    <property type="entry name" value="Exo_endo_phos"/>
    <property type="match status" value="1"/>
</dbReference>
<dbReference type="Proteomes" id="UP000647017">
    <property type="component" value="Unassembled WGS sequence"/>
</dbReference>
<sequence length="368" mass="38729">MIPEAGVPQLRSDRADPRPVSVSRHHVAPVERFSSLRGVEITIGRRTWQPSGVTLLCWLVVVPGAGWAVVRSVGLDRGPLVQALAFTPYVTLGSLAPLVLALALRRRGPALVAALTTLTLLTLVVPRALPAPQPRAAGPTVRVLTANLLAGAADPRTVVELVRSRQVDLLLVQEFTPAAEAELDRLGLGELLAHRQLNPVVGTPGSGLYARHPTSDGGIRQLRGGWGFTQAYATVAVPGAPPVRVESAHPAAPYAIDQVGSWRTDLAAQPAATPDGPLSILAGDFNATLDHGPLRDLLGTGYVDAAASVGAGLTGTWGPYDGDPIPPVVIDHVLVDRRIAVRDVTVHNLPGSDHRMVLAELRLPAADR</sequence>
<feature type="domain" description="Endonuclease/exonuclease/phosphatase" evidence="3">
    <location>
        <begin position="144"/>
        <end position="354"/>
    </location>
</feature>
<evidence type="ECO:0000313" key="5">
    <source>
        <dbReference type="Proteomes" id="UP000647017"/>
    </source>
</evidence>
<dbReference type="EMBL" id="BOOZ01000002">
    <property type="protein sequence ID" value="GIJ07091.1"/>
    <property type="molecule type" value="Genomic_DNA"/>
</dbReference>
<proteinExistence type="predicted"/>
<keyword evidence="4" id="KW-0540">Nuclease</keyword>
<name>A0ABQ4HN66_9ACTN</name>
<dbReference type="GO" id="GO:0004519">
    <property type="term" value="F:endonuclease activity"/>
    <property type="evidence" value="ECO:0007669"/>
    <property type="project" value="UniProtKB-KW"/>
</dbReference>
<feature type="transmembrane region" description="Helical" evidence="2">
    <location>
        <begin position="55"/>
        <end position="74"/>
    </location>
</feature>
<dbReference type="Gene3D" id="3.60.10.10">
    <property type="entry name" value="Endonuclease/exonuclease/phosphatase"/>
    <property type="match status" value="1"/>
</dbReference>
<feature type="region of interest" description="Disordered" evidence="1">
    <location>
        <begin position="1"/>
        <end position="22"/>
    </location>
</feature>
<dbReference type="InterPro" id="IPR005135">
    <property type="entry name" value="Endo/exonuclease/phosphatase"/>
</dbReference>
<protein>
    <submittedName>
        <fullName evidence="4">Endonuclease</fullName>
    </submittedName>
</protein>
<keyword evidence="4" id="KW-0378">Hydrolase</keyword>
<keyword evidence="4" id="KW-0255">Endonuclease</keyword>
<gene>
    <name evidence="4" type="ORF">Van01_03050</name>
</gene>
<comment type="caution">
    <text evidence="4">The sequence shown here is derived from an EMBL/GenBank/DDBJ whole genome shotgun (WGS) entry which is preliminary data.</text>
</comment>